<proteinExistence type="predicted"/>
<organism evidence="2 3">
    <name type="scientific">Brachybacterium ginsengisoli</name>
    <dbReference type="NCBI Taxonomy" id="1331682"/>
    <lineage>
        <taxon>Bacteria</taxon>
        <taxon>Bacillati</taxon>
        <taxon>Actinomycetota</taxon>
        <taxon>Actinomycetes</taxon>
        <taxon>Micrococcales</taxon>
        <taxon>Dermabacteraceae</taxon>
        <taxon>Brachybacterium</taxon>
    </lineage>
</organism>
<feature type="region of interest" description="Disordered" evidence="1">
    <location>
        <begin position="250"/>
        <end position="283"/>
    </location>
</feature>
<feature type="compositionally biased region" description="Low complexity" evidence="1">
    <location>
        <begin position="259"/>
        <end position="271"/>
    </location>
</feature>
<accession>A0A291GV34</accession>
<dbReference type="AlphaFoldDB" id="A0A291GV34"/>
<dbReference type="Pfam" id="PF21813">
    <property type="entry name" value="DUF6882"/>
    <property type="match status" value="1"/>
</dbReference>
<evidence type="ECO:0000313" key="2">
    <source>
        <dbReference type="EMBL" id="ATG53976.1"/>
    </source>
</evidence>
<sequence length="293" mass="31412">MNRPDFRRTAQHTALFAVERQVALDAALTEALGEYRWDLDLAAHALTFRSEDRALSGRADLLASVAARPATLLWAWSSQLVDLVGPDPLAERLREHGTAHSLPALTAEEIDYDLPEGQDQREVIAEVAHEVGRIGLEVFGPEALYYTFPAGGGSRGCVLLRDLPLELPPVRLESIATALGRSAAMLDDIGWAFDGLARLLPGWQAQPGRAADGASVDVIADAQGRRLSATSTLDEHGRITRLSVTIEAGEPPMEERPEAAGAAVPAQAPVEDQGVDPAPRRGPFAGIRRLFGA</sequence>
<evidence type="ECO:0000313" key="3">
    <source>
        <dbReference type="Proteomes" id="UP000217889"/>
    </source>
</evidence>
<gene>
    <name evidence="2" type="ORF">CFK41_03670</name>
</gene>
<dbReference type="RefSeq" id="WP_096798455.1">
    <property type="nucleotide sequence ID" value="NZ_CP023564.1"/>
</dbReference>
<keyword evidence="3" id="KW-1185">Reference proteome</keyword>
<protein>
    <submittedName>
        <fullName evidence="2">Uncharacterized protein</fullName>
    </submittedName>
</protein>
<dbReference type="OrthoDB" id="7859927at2"/>
<dbReference type="KEGG" id="bgg:CFK41_03670"/>
<dbReference type="EMBL" id="CP023564">
    <property type="protein sequence ID" value="ATG53976.1"/>
    <property type="molecule type" value="Genomic_DNA"/>
</dbReference>
<reference evidence="2 3" key="1">
    <citation type="journal article" date="2014" name="Int. J. Syst. Evol. Microbiol.">
        <title>Brachybacterium ginsengisoli sp. nov., isolated from soil of a ginseng field.</title>
        <authorList>
            <person name="Hoang V.A."/>
            <person name="Kim Y.J."/>
            <person name="Nguyen N.L."/>
            <person name="Yang D.C."/>
        </authorList>
    </citation>
    <scope>NUCLEOTIDE SEQUENCE [LARGE SCALE GENOMIC DNA]</scope>
    <source>
        <strain evidence="2 3">DCY80</strain>
    </source>
</reference>
<dbReference type="InterPro" id="IPR049249">
    <property type="entry name" value="DUF6882"/>
</dbReference>
<name>A0A291GV34_9MICO</name>
<dbReference type="Proteomes" id="UP000217889">
    <property type="component" value="Chromosome"/>
</dbReference>
<evidence type="ECO:0000256" key="1">
    <source>
        <dbReference type="SAM" id="MobiDB-lite"/>
    </source>
</evidence>